<evidence type="ECO:0000313" key="2">
    <source>
        <dbReference type="EMBL" id="JAD09127.1"/>
    </source>
</evidence>
<feature type="compositionally biased region" description="Low complexity" evidence="1">
    <location>
        <begin position="38"/>
        <end position="51"/>
    </location>
</feature>
<accession>A0A0A1XDT6</accession>
<gene>
    <name evidence="2" type="primary">RC0142</name>
    <name evidence="2" type="ORF">g.49797</name>
</gene>
<feature type="region of interest" description="Disordered" evidence="1">
    <location>
        <begin position="98"/>
        <end position="127"/>
    </location>
</feature>
<sequence>MTRTSEPKPSSINGEHYKAATAAILSNASVLTNGGTEAPTTTVNSSAAATAQPTSVSLDDAATATGTPVAAVEASTPVTRNTDESLARTTGYANISRRTLNNSNNSAIGGNGNSATTADNATSNATSDNCRKLPPLWIISIWLWCAI</sequence>
<feature type="region of interest" description="Disordered" evidence="1">
    <location>
        <begin position="36"/>
        <end position="62"/>
    </location>
</feature>
<reference evidence="2" key="2">
    <citation type="journal article" date="2015" name="Gigascience">
        <title>Reconstructing a comprehensive transcriptome assembly of a white-pupal translocated strain of the pest fruit fly Bactrocera cucurbitae.</title>
        <authorList>
            <person name="Sim S.B."/>
            <person name="Calla B."/>
            <person name="Hall B."/>
            <person name="DeRego T."/>
            <person name="Geib S.M."/>
        </authorList>
    </citation>
    <scope>NUCLEOTIDE SEQUENCE</scope>
</reference>
<proteinExistence type="predicted"/>
<dbReference type="AlphaFoldDB" id="A0A0A1XDT6"/>
<feature type="compositionally biased region" description="Low complexity" evidence="1">
    <location>
        <begin position="101"/>
        <end position="127"/>
    </location>
</feature>
<feature type="region of interest" description="Disordered" evidence="1">
    <location>
        <begin position="67"/>
        <end position="86"/>
    </location>
</feature>
<organism evidence="2">
    <name type="scientific">Zeugodacus cucurbitae</name>
    <name type="common">Melon fruit fly</name>
    <name type="synonym">Bactrocera cucurbitae</name>
    <dbReference type="NCBI Taxonomy" id="28588"/>
    <lineage>
        <taxon>Eukaryota</taxon>
        <taxon>Metazoa</taxon>
        <taxon>Ecdysozoa</taxon>
        <taxon>Arthropoda</taxon>
        <taxon>Hexapoda</taxon>
        <taxon>Insecta</taxon>
        <taxon>Pterygota</taxon>
        <taxon>Neoptera</taxon>
        <taxon>Endopterygota</taxon>
        <taxon>Diptera</taxon>
        <taxon>Brachycera</taxon>
        <taxon>Muscomorpha</taxon>
        <taxon>Tephritoidea</taxon>
        <taxon>Tephritidae</taxon>
        <taxon>Zeugodacus</taxon>
        <taxon>Zeugodacus</taxon>
    </lineage>
</organism>
<protein>
    <submittedName>
        <fullName evidence="2">Uncharacterized protein RC0142</fullName>
    </submittedName>
</protein>
<dbReference type="EMBL" id="GBXI01005165">
    <property type="protein sequence ID" value="JAD09127.1"/>
    <property type="molecule type" value="Transcribed_RNA"/>
</dbReference>
<name>A0A0A1XDT6_ZEUCU</name>
<reference evidence="2" key="1">
    <citation type="submission" date="2014-11" db="EMBL/GenBank/DDBJ databases">
        <authorList>
            <person name="Geib S."/>
        </authorList>
    </citation>
    <scope>NUCLEOTIDE SEQUENCE</scope>
</reference>
<evidence type="ECO:0000256" key="1">
    <source>
        <dbReference type="SAM" id="MobiDB-lite"/>
    </source>
</evidence>